<dbReference type="PANTHER" id="PTHR10283">
    <property type="entry name" value="SOLUTE CARRIER FAMILY 13 MEMBER"/>
    <property type="match status" value="1"/>
</dbReference>
<evidence type="ECO:0000313" key="8">
    <source>
        <dbReference type="EMBL" id="SVA82403.1"/>
    </source>
</evidence>
<keyword evidence="3 6" id="KW-0812">Transmembrane</keyword>
<evidence type="ECO:0000259" key="7">
    <source>
        <dbReference type="Pfam" id="PF03600"/>
    </source>
</evidence>
<evidence type="ECO:0000256" key="3">
    <source>
        <dbReference type="ARBA" id="ARBA00022692"/>
    </source>
</evidence>
<evidence type="ECO:0000256" key="1">
    <source>
        <dbReference type="ARBA" id="ARBA00004141"/>
    </source>
</evidence>
<comment type="subcellular location">
    <subcellularLocation>
        <location evidence="1">Membrane</location>
        <topology evidence="1">Multi-pass membrane protein</topology>
    </subcellularLocation>
</comment>
<feature type="domain" description="Citrate transporter-like" evidence="7">
    <location>
        <begin position="47"/>
        <end position="227"/>
    </location>
</feature>
<dbReference type="PANTHER" id="PTHR10283:SF82">
    <property type="entry name" value="SOLUTE CARRIER FAMILY 13 MEMBER 2"/>
    <property type="match status" value="1"/>
</dbReference>
<organism evidence="8">
    <name type="scientific">marine metagenome</name>
    <dbReference type="NCBI Taxonomy" id="408172"/>
    <lineage>
        <taxon>unclassified sequences</taxon>
        <taxon>metagenomes</taxon>
        <taxon>ecological metagenomes</taxon>
    </lineage>
</organism>
<dbReference type="GO" id="GO:0005886">
    <property type="term" value="C:plasma membrane"/>
    <property type="evidence" value="ECO:0007669"/>
    <property type="project" value="TreeGrafter"/>
</dbReference>
<keyword evidence="5 6" id="KW-0472">Membrane</keyword>
<dbReference type="EMBL" id="UINC01019462">
    <property type="protein sequence ID" value="SVA82403.1"/>
    <property type="molecule type" value="Genomic_DNA"/>
</dbReference>
<accession>A0A381Z0Q5</accession>
<feature type="transmembrane region" description="Helical" evidence="6">
    <location>
        <begin position="6"/>
        <end position="25"/>
    </location>
</feature>
<feature type="non-terminal residue" evidence="8">
    <location>
        <position position="230"/>
    </location>
</feature>
<keyword evidence="4 6" id="KW-1133">Transmembrane helix</keyword>
<keyword evidence="2" id="KW-0813">Transport</keyword>
<sequence>MVDLGNKKVIHSLAGPAIFGLMILLPVDSMTYEVRCSIGLLLWMAWWWITRPVHLAVTGFLPLATAALFDFVPLSRILPAYASELVILLLSANVLTTCWSLWGLDRRIALASLIGVGTNTTHQILAWFAIGMILSAFLPNTIVAATMIPIVVAMLKFIGIEDLWESNLGTALVIAVAWGTSAGGATTPLGGAPNLLTVEFIQEMVTQEEFLFTTWVTRFLPLSLCLMVAT</sequence>
<evidence type="ECO:0000256" key="4">
    <source>
        <dbReference type="ARBA" id="ARBA00022989"/>
    </source>
</evidence>
<name>A0A381Z0Q5_9ZZZZ</name>
<evidence type="ECO:0000256" key="6">
    <source>
        <dbReference type="SAM" id="Phobius"/>
    </source>
</evidence>
<evidence type="ECO:0000256" key="5">
    <source>
        <dbReference type="ARBA" id="ARBA00023136"/>
    </source>
</evidence>
<feature type="transmembrane region" description="Helical" evidence="6">
    <location>
        <begin position="85"/>
        <end position="104"/>
    </location>
</feature>
<dbReference type="AlphaFoldDB" id="A0A381Z0Q5"/>
<protein>
    <recommendedName>
        <fullName evidence="7">Citrate transporter-like domain-containing protein</fullName>
    </recommendedName>
</protein>
<proteinExistence type="predicted"/>
<gene>
    <name evidence="8" type="ORF">METZ01_LOCUS135257</name>
</gene>
<dbReference type="GO" id="GO:0022857">
    <property type="term" value="F:transmembrane transporter activity"/>
    <property type="evidence" value="ECO:0007669"/>
    <property type="project" value="TreeGrafter"/>
</dbReference>
<evidence type="ECO:0000256" key="2">
    <source>
        <dbReference type="ARBA" id="ARBA00022448"/>
    </source>
</evidence>
<dbReference type="Pfam" id="PF03600">
    <property type="entry name" value="CitMHS"/>
    <property type="match status" value="1"/>
</dbReference>
<feature type="transmembrane region" description="Helical" evidence="6">
    <location>
        <begin position="124"/>
        <end position="155"/>
    </location>
</feature>
<dbReference type="InterPro" id="IPR004680">
    <property type="entry name" value="Cit_transptr-like_dom"/>
</dbReference>
<reference evidence="8" key="1">
    <citation type="submission" date="2018-05" db="EMBL/GenBank/DDBJ databases">
        <authorList>
            <person name="Lanie J.A."/>
            <person name="Ng W.-L."/>
            <person name="Kazmierczak K.M."/>
            <person name="Andrzejewski T.M."/>
            <person name="Davidsen T.M."/>
            <person name="Wayne K.J."/>
            <person name="Tettelin H."/>
            <person name="Glass J.I."/>
            <person name="Rusch D."/>
            <person name="Podicherti R."/>
            <person name="Tsui H.-C.T."/>
            <person name="Winkler M.E."/>
        </authorList>
    </citation>
    <scope>NUCLEOTIDE SEQUENCE</scope>
</reference>